<dbReference type="Proteomes" id="UP001314170">
    <property type="component" value="Unassembled WGS sequence"/>
</dbReference>
<dbReference type="Gene3D" id="1.50.10.10">
    <property type="match status" value="1"/>
</dbReference>
<dbReference type="GO" id="GO:0006487">
    <property type="term" value="P:protein N-linked glycosylation"/>
    <property type="evidence" value="ECO:0007669"/>
    <property type="project" value="TreeGrafter"/>
</dbReference>
<feature type="domain" description="Glycosyl hydrolase family 63 C-terminal" evidence="1">
    <location>
        <begin position="19"/>
        <end position="145"/>
    </location>
</feature>
<dbReference type="InterPro" id="IPR031335">
    <property type="entry name" value="Glyco_hydro_63_C"/>
</dbReference>
<dbReference type="EMBL" id="CAWUPB010000851">
    <property type="protein sequence ID" value="CAK7327333.1"/>
    <property type="molecule type" value="Genomic_DNA"/>
</dbReference>
<dbReference type="GO" id="GO:0004573">
    <property type="term" value="F:Glc3Man9GlcNAc2 oligosaccharide glucosidase activity"/>
    <property type="evidence" value="ECO:0007669"/>
    <property type="project" value="InterPro"/>
</dbReference>
<gene>
    <name evidence="2" type="ORF">DCAF_LOCUS5042</name>
</gene>
<accession>A0AAV1R2T6</accession>
<dbReference type="InterPro" id="IPR012341">
    <property type="entry name" value="6hp_glycosidase-like_sf"/>
</dbReference>
<protein>
    <recommendedName>
        <fullName evidence="1">Glycosyl hydrolase family 63 C-terminal domain-containing protein</fullName>
    </recommendedName>
</protein>
<reference evidence="2 3" key="1">
    <citation type="submission" date="2024-01" db="EMBL/GenBank/DDBJ databases">
        <authorList>
            <person name="Waweru B."/>
        </authorList>
    </citation>
    <scope>NUCLEOTIDE SEQUENCE [LARGE SCALE GENOMIC DNA]</scope>
</reference>
<sequence>MELSCIVVKLTVFFLGESRRWDIWICLDVLGHWLDLMNINGWIPREQILGSEALSQASEEFVVQYPTNGNPLTLFLVIHSDCKCGMKTLPFPDLLDGMEKEKFTATESNEITSFLELAFVRLEDWFQWFNTMQKRNLKGDYRERDEQLSLAWERQQSSSGTKSKGFELTVFYFPKTLKSTNKSLNYGGDNGDS</sequence>
<keyword evidence="3" id="KW-1185">Reference proteome</keyword>
<evidence type="ECO:0000313" key="3">
    <source>
        <dbReference type="Proteomes" id="UP001314170"/>
    </source>
</evidence>
<dbReference type="GO" id="GO:0009311">
    <property type="term" value="P:oligosaccharide metabolic process"/>
    <property type="evidence" value="ECO:0007669"/>
    <property type="project" value="InterPro"/>
</dbReference>
<name>A0AAV1R2T6_9ROSI</name>
<dbReference type="GO" id="GO:0005789">
    <property type="term" value="C:endoplasmic reticulum membrane"/>
    <property type="evidence" value="ECO:0007669"/>
    <property type="project" value="TreeGrafter"/>
</dbReference>
<dbReference type="Pfam" id="PF03200">
    <property type="entry name" value="Glyco_hydro_63"/>
    <property type="match status" value="1"/>
</dbReference>
<proteinExistence type="predicted"/>
<dbReference type="InterPro" id="IPR004888">
    <property type="entry name" value="Glycoside_hydrolase_63"/>
</dbReference>
<evidence type="ECO:0000259" key="1">
    <source>
        <dbReference type="Pfam" id="PF03200"/>
    </source>
</evidence>
<dbReference type="PANTHER" id="PTHR10412:SF20">
    <property type="entry name" value="MANNOSYL-OLIGOSACCHARIDE GLUCOSIDASE GCS1"/>
    <property type="match status" value="1"/>
</dbReference>
<dbReference type="PANTHER" id="PTHR10412">
    <property type="entry name" value="MANNOSYL-OLIGOSACCHARIDE GLUCOSIDASE"/>
    <property type="match status" value="1"/>
</dbReference>
<comment type="caution">
    <text evidence="2">The sequence shown here is derived from an EMBL/GenBank/DDBJ whole genome shotgun (WGS) entry which is preliminary data.</text>
</comment>
<organism evidence="2 3">
    <name type="scientific">Dovyalis caffra</name>
    <dbReference type="NCBI Taxonomy" id="77055"/>
    <lineage>
        <taxon>Eukaryota</taxon>
        <taxon>Viridiplantae</taxon>
        <taxon>Streptophyta</taxon>
        <taxon>Embryophyta</taxon>
        <taxon>Tracheophyta</taxon>
        <taxon>Spermatophyta</taxon>
        <taxon>Magnoliopsida</taxon>
        <taxon>eudicotyledons</taxon>
        <taxon>Gunneridae</taxon>
        <taxon>Pentapetalae</taxon>
        <taxon>rosids</taxon>
        <taxon>fabids</taxon>
        <taxon>Malpighiales</taxon>
        <taxon>Salicaceae</taxon>
        <taxon>Flacourtieae</taxon>
        <taxon>Dovyalis</taxon>
    </lineage>
</organism>
<dbReference type="AlphaFoldDB" id="A0AAV1R2T6"/>
<evidence type="ECO:0000313" key="2">
    <source>
        <dbReference type="EMBL" id="CAK7327333.1"/>
    </source>
</evidence>